<dbReference type="EMBL" id="CP022386">
    <property type="protein sequence ID" value="ATA85774.1"/>
    <property type="molecule type" value="Genomic_DNA"/>
</dbReference>
<evidence type="ECO:0008006" key="4">
    <source>
        <dbReference type="Google" id="ProtNLM"/>
    </source>
</evidence>
<evidence type="ECO:0000313" key="2">
    <source>
        <dbReference type="EMBL" id="ATA85774.1"/>
    </source>
</evidence>
<reference evidence="3" key="1">
    <citation type="submission" date="2017-06" db="EMBL/GenBank/DDBJ databases">
        <title>Capnocytophaga spp. assemblies.</title>
        <authorList>
            <person name="Gulvik C.A."/>
        </authorList>
    </citation>
    <scope>NUCLEOTIDE SEQUENCE [LARGE SCALE GENOMIC DNA]</scope>
    <source>
        <strain evidence="3">H1496</strain>
    </source>
</reference>
<dbReference type="Proteomes" id="UP000217250">
    <property type="component" value="Chromosome"/>
</dbReference>
<keyword evidence="1" id="KW-0732">Signal</keyword>
<proteinExistence type="predicted"/>
<dbReference type="OrthoDB" id="7054664at2"/>
<dbReference type="RefSeq" id="WP_095909262.1">
    <property type="nucleotide sequence ID" value="NZ_CAUPXI010000016.1"/>
</dbReference>
<sequence length="232" mass="26895">MKKLFLTFLFFCQFAFVHAQEEAFGVIYDKDGYVNVRKGKSAQSKVLKRLNNKTIVFAYNYDKATNGNWIYTDEEGFIYNDRVKWIHEFPIIAKGIAKGNTIVFEGKEIQVVLTSGKFDKSKHSFEYYKDSPSGVEVIDDKLPYGTDGKMPTTEYKSIVINIRGKQVSLPKDAYSDLYEPSFSIDHNSVHYDKENDILYIVANNNYAERPYKVCWQIEKGVYKERKVGDLVY</sequence>
<name>A0A250FL15_9FLAO</name>
<gene>
    <name evidence="2" type="ORF">CGC50_00545</name>
</gene>
<dbReference type="GeneID" id="84807055"/>
<evidence type="ECO:0000313" key="3">
    <source>
        <dbReference type="Proteomes" id="UP000217250"/>
    </source>
</evidence>
<accession>A0A250FL15</accession>
<evidence type="ECO:0000256" key="1">
    <source>
        <dbReference type="SAM" id="SignalP"/>
    </source>
</evidence>
<dbReference type="KEGG" id="cgh:CGC50_00545"/>
<organism evidence="2 3">
    <name type="scientific">Capnocytophaga gingivalis</name>
    <dbReference type="NCBI Taxonomy" id="1017"/>
    <lineage>
        <taxon>Bacteria</taxon>
        <taxon>Pseudomonadati</taxon>
        <taxon>Bacteroidota</taxon>
        <taxon>Flavobacteriia</taxon>
        <taxon>Flavobacteriales</taxon>
        <taxon>Flavobacteriaceae</taxon>
        <taxon>Capnocytophaga</taxon>
    </lineage>
</organism>
<feature type="chain" id="PRO_5012399993" description="SH3b domain-containing protein" evidence="1">
    <location>
        <begin position="20"/>
        <end position="232"/>
    </location>
</feature>
<protein>
    <recommendedName>
        <fullName evidence="4">SH3b domain-containing protein</fullName>
    </recommendedName>
</protein>
<feature type="signal peptide" evidence="1">
    <location>
        <begin position="1"/>
        <end position="19"/>
    </location>
</feature>
<dbReference type="AlphaFoldDB" id="A0A250FL15"/>